<dbReference type="EMBL" id="JADLQX010000011">
    <property type="protein sequence ID" value="MBF6299078.1"/>
    <property type="molecule type" value="Genomic_DNA"/>
</dbReference>
<dbReference type="Proteomes" id="UP000702209">
    <property type="component" value="Unassembled WGS sequence"/>
</dbReference>
<dbReference type="InterPro" id="IPR045617">
    <property type="entry name" value="DUF6445"/>
</dbReference>
<comment type="caution">
    <text evidence="1">The sequence shown here is derived from an EMBL/GenBank/DDBJ whole genome shotgun (WGS) entry which is preliminary data.</text>
</comment>
<protein>
    <submittedName>
        <fullName evidence="1">Uncharacterized protein</fullName>
    </submittedName>
</protein>
<evidence type="ECO:0000313" key="1">
    <source>
        <dbReference type="EMBL" id="MBF6299078.1"/>
    </source>
</evidence>
<sequence>MRSRVVLVDNFYANPGAVRERALKSQYADISPTDYPGFASQVTIDSKTLKQRFGELVGAELNVDKARFTWGGFRFITRASGMHPKVHADTAVDWAGMVYLTPDAPMEAGTGFYRHRATGFESPPSDRQARALGYCDAAEFDDRVIRQDKADLSKWEVVGRVAPVYNRLVLFRGAEAYHAPLAGCGDSAETARLTHIFFFNVIPDPGVAAFRLPIEVESIGQAQ</sequence>
<organism evidence="1 2">
    <name type="scientific">Nocardia amamiensis</name>
    <dbReference type="NCBI Taxonomy" id="404578"/>
    <lineage>
        <taxon>Bacteria</taxon>
        <taxon>Bacillati</taxon>
        <taxon>Actinomycetota</taxon>
        <taxon>Actinomycetes</taxon>
        <taxon>Mycobacteriales</taxon>
        <taxon>Nocardiaceae</taxon>
        <taxon>Nocardia</taxon>
    </lineage>
</organism>
<dbReference type="RefSeq" id="WP_195130371.1">
    <property type="nucleotide sequence ID" value="NZ_JADLQX010000011.1"/>
</dbReference>
<accession>A0ABS0CR21</accession>
<proteinExistence type="predicted"/>
<dbReference type="Pfam" id="PF20043">
    <property type="entry name" value="DUF6445"/>
    <property type="match status" value="1"/>
</dbReference>
<keyword evidence="2" id="KW-1185">Reference proteome</keyword>
<name>A0ABS0CR21_9NOCA</name>
<evidence type="ECO:0000313" key="2">
    <source>
        <dbReference type="Proteomes" id="UP000702209"/>
    </source>
</evidence>
<reference evidence="1 2" key="1">
    <citation type="submission" date="2020-10" db="EMBL/GenBank/DDBJ databases">
        <title>Identification of Nocardia species via Next-generation sequencing and recognition of intraspecies genetic diversity.</title>
        <authorList>
            <person name="Li P."/>
            <person name="Li P."/>
            <person name="Lu B."/>
        </authorList>
    </citation>
    <scope>NUCLEOTIDE SEQUENCE [LARGE SCALE GENOMIC DNA]</scope>
    <source>
        <strain evidence="1 2">BJ06-0157</strain>
    </source>
</reference>
<gene>
    <name evidence="1" type="ORF">IU459_16230</name>
</gene>